<evidence type="ECO:0000256" key="1">
    <source>
        <dbReference type="SAM" id="MobiDB-lite"/>
    </source>
</evidence>
<feature type="signal peptide" evidence="2">
    <location>
        <begin position="1"/>
        <end position="18"/>
    </location>
</feature>
<keyword evidence="4" id="KW-1185">Reference proteome</keyword>
<feature type="compositionally biased region" description="Low complexity" evidence="1">
    <location>
        <begin position="23"/>
        <end position="40"/>
    </location>
</feature>
<feature type="region of interest" description="Disordered" evidence="1">
    <location>
        <begin position="23"/>
        <end position="55"/>
    </location>
</feature>
<feature type="chain" id="PRO_5001641524" description="Hydrophobin" evidence="2">
    <location>
        <begin position="19"/>
        <end position="166"/>
    </location>
</feature>
<accession>A0A067MSW2</accession>
<dbReference type="Proteomes" id="UP000027195">
    <property type="component" value="Unassembled WGS sequence"/>
</dbReference>
<evidence type="ECO:0008006" key="5">
    <source>
        <dbReference type="Google" id="ProtNLM"/>
    </source>
</evidence>
<evidence type="ECO:0000313" key="3">
    <source>
        <dbReference type="EMBL" id="KDQ18704.1"/>
    </source>
</evidence>
<dbReference type="AlphaFoldDB" id="A0A067MSW2"/>
<feature type="region of interest" description="Disordered" evidence="1">
    <location>
        <begin position="94"/>
        <end position="118"/>
    </location>
</feature>
<protein>
    <recommendedName>
        <fullName evidence="5">Hydrophobin</fullName>
    </recommendedName>
</protein>
<dbReference type="InParanoid" id="A0A067MSW2"/>
<sequence length="166" mass="16595">MTFDLVFVPFFIDVFTAATTTGSVSSGAGDGLSSASASDTGGLGEGDRAATGASKPDCLRAGRLLPVDRGSGGDGGEGSCATERFACCGVNSPGRGSRGGRTETHGCGGDEGVSSSSPSWINEMSGCLDRGTRAAGVETDGRGAGGYDLGKESTRCTREYAVKEIC</sequence>
<evidence type="ECO:0000256" key="2">
    <source>
        <dbReference type="SAM" id="SignalP"/>
    </source>
</evidence>
<keyword evidence="2" id="KW-0732">Signal</keyword>
<reference evidence="4" key="1">
    <citation type="journal article" date="2014" name="Proc. Natl. Acad. Sci. U.S.A.">
        <title>Extensive sampling of basidiomycete genomes demonstrates inadequacy of the white-rot/brown-rot paradigm for wood decay fungi.</title>
        <authorList>
            <person name="Riley R."/>
            <person name="Salamov A.A."/>
            <person name="Brown D.W."/>
            <person name="Nagy L.G."/>
            <person name="Floudas D."/>
            <person name="Held B.W."/>
            <person name="Levasseur A."/>
            <person name="Lombard V."/>
            <person name="Morin E."/>
            <person name="Otillar R."/>
            <person name="Lindquist E.A."/>
            <person name="Sun H."/>
            <person name="LaButti K.M."/>
            <person name="Schmutz J."/>
            <person name="Jabbour D."/>
            <person name="Luo H."/>
            <person name="Baker S.E."/>
            <person name="Pisabarro A.G."/>
            <person name="Walton J.D."/>
            <person name="Blanchette R.A."/>
            <person name="Henrissat B."/>
            <person name="Martin F."/>
            <person name="Cullen D."/>
            <person name="Hibbett D.S."/>
            <person name="Grigoriev I.V."/>
        </authorList>
    </citation>
    <scope>NUCLEOTIDE SEQUENCE [LARGE SCALE GENOMIC DNA]</scope>
    <source>
        <strain evidence="4">FD-172 SS1</strain>
    </source>
</reference>
<organism evidence="3 4">
    <name type="scientific">Botryobasidium botryosum (strain FD-172 SS1)</name>
    <dbReference type="NCBI Taxonomy" id="930990"/>
    <lineage>
        <taxon>Eukaryota</taxon>
        <taxon>Fungi</taxon>
        <taxon>Dikarya</taxon>
        <taxon>Basidiomycota</taxon>
        <taxon>Agaricomycotina</taxon>
        <taxon>Agaricomycetes</taxon>
        <taxon>Cantharellales</taxon>
        <taxon>Botryobasidiaceae</taxon>
        <taxon>Botryobasidium</taxon>
    </lineage>
</organism>
<name>A0A067MSW2_BOTB1</name>
<proteinExistence type="predicted"/>
<evidence type="ECO:0000313" key="4">
    <source>
        <dbReference type="Proteomes" id="UP000027195"/>
    </source>
</evidence>
<dbReference type="EMBL" id="KL198021">
    <property type="protein sequence ID" value="KDQ18704.1"/>
    <property type="molecule type" value="Genomic_DNA"/>
</dbReference>
<gene>
    <name evidence="3" type="ORF">BOTBODRAFT_519080</name>
</gene>
<dbReference type="HOGENOM" id="CLU_1602427_0_0_1"/>